<dbReference type="EMBL" id="AJAU01000001">
    <property type="protein sequence ID" value="EOL50927.1"/>
    <property type="molecule type" value="Genomic_DNA"/>
</dbReference>
<protein>
    <submittedName>
        <fullName evidence="1">Uncharacterized protein</fullName>
    </submittedName>
</protein>
<accession>R3WU78</accession>
<comment type="caution">
    <text evidence="1">The sequence shown here is derived from an EMBL/GenBank/DDBJ whole genome shotgun (WGS) entry which is preliminary data.</text>
</comment>
<name>R3WU78_9ENTE</name>
<reference evidence="1 2" key="1">
    <citation type="submission" date="2013-02" db="EMBL/GenBank/DDBJ databases">
        <title>The Genome Sequence of Enterococcus caccae BAA-1240.</title>
        <authorList>
            <consortium name="The Broad Institute Genome Sequencing Platform"/>
            <consortium name="The Broad Institute Genome Sequencing Center for Infectious Disease"/>
            <person name="Earl A.M."/>
            <person name="Gilmore M.S."/>
            <person name="Lebreton F."/>
            <person name="Walker B."/>
            <person name="Young S.K."/>
            <person name="Zeng Q."/>
            <person name="Gargeya S."/>
            <person name="Fitzgerald M."/>
            <person name="Haas B."/>
            <person name="Abouelleil A."/>
            <person name="Alvarado L."/>
            <person name="Arachchi H.M."/>
            <person name="Berlin A.M."/>
            <person name="Chapman S.B."/>
            <person name="Dewar J."/>
            <person name="Goldberg J."/>
            <person name="Griggs A."/>
            <person name="Gujja S."/>
            <person name="Hansen M."/>
            <person name="Howarth C."/>
            <person name="Imamovic A."/>
            <person name="Larimer J."/>
            <person name="McCowan C."/>
            <person name="Murphy C."/>
            <person name="Neiman D."/>
            <person name="Pearson M."/>
            <person name="Priest M."/>
            <person name="Roberts A."/>
            <person name="Saif S."/>
            <person name="Shea T."/>
            <person name="Sisk P."/>
            <person name="Sykes S."/>
            <person name="Wortman J."/>
            <person name="Nusbaum C."/>
            <person name="Birren B."/>
        </authorList>
    </citation>
    <scope>NUCLEOTIDE SEQUENCE [LARGE SCALE GENOMIC DNA]</scope>
    <source>
        <strain evidence="1 2">ATCC BAA-1240</strain>
    </source>
</reference>
<evidence type="ECO:0000313" key="1">
    <source>
        <dbReference type="EMBL" id="EOL50927.1"/>
    </source>
</evidence>
<dbReference type="Proteomes" id="UP000013840">
    <property type="component" value="Unassembled WGS sequence"/>
</dbReference>
<dbReference type="PATRIC" id="fig|1158612.3.peg.39"/>
<sequence length="43" mass="5087">MFIFKGNTWYEFIEVAVLAAHQAKVDFLETGKFEKVDNNQIFF</sequence>
<proteinExistence type="predicted"/>
<organism evidence="1 2">
    <name type="scientific">Enterococcus caccae ATCC BAA-1240</name>
    <dbReference type="NCBI Taxonomy" id="1158612"/>
    <lineage>
        <taxon>Bacteria</taxon>
        <taxon>Bacillati</taxon>
        <taxon>Bacillota</taxon>
        <taxon>Bacilli</taxon>
        <taxon>Lactobacillales</taxon>
        <taxon>Enterococcaceae</taxon>
        <taxon>Enterococcus</taxon>
    </lineage>
</organism>
<dbReference type="AlphaFoldDB" id="R3WU78"/>
<keyword evidence="2" id="KW-1185">Reference proteome</keyword>
<gene>
    <name evidence="1" type="ORF">UC7_00040</name>
</gene>
<evidence type="ECO:0000313" key="2">
    <source>
        <dbReference type="Proteomes" id="UP000013840"/>
    </source>
</evidence>